<protein>
    <submittedName>
        <fullName evidence="3">Protein-tyrosine phosphatase-like protein</fullName>
    </submittedName>
</protein>
<dbReference type="Gene3D" id="3.90.190.10">
    <property type="entry name" value="Protein tyrosine phosphatase superfamily"/>
    <property type="match status" value="1"/>
</dbReference>
<proteinExistence type="predicted"/>
<dbReference type="InterPro" id="IPR000387">
    <property type="entry name" value="Tyr_Pase_dom"/>
</dbReference>
<dbReference type="Proteomes" id="UP000815325">
    <property type="component" value="Unassembled WGS sequence"/>
</dbReference>
<dbReference type="PANTHER" id="PTHR10367">
    <property type="entry name" value="MRNA-CAPPING ENZYME"/>
    <property type="match status" value="1"/>
</dbReference>
<feature type="region of interest" description="Disordered" evidence="1">
    <location>
        <begin position="1"/>
        <end position="30"/>
    </location>
</feature>
<sequence length="273" mass="30231">MAQQGKGGGRGNFGRGFGGRGAARGGFGGGPGGFRGGELKLPPGWEECPPYGNPVEINKDDGKYFKVIPSKVPLSRSYDRLLKNAALNHYTINDAISSVEQQFQGRVSLVIDLTKSNRYYDFNREVAPLRTLAGNGGYYTEDTIIHCKIPCQGHNQSPDTFAVNHAAFEIQRMLSWRPDDYIIVHCTHGFNRTGYVIINTMVRLASTVGFSIARCLKRFAMARPPGIYKDAYIDDLFRYHHECRAAAQVLTPPVPSWKGLGDEDDEGEPEARE</sequence>
<organism evidence="3 4">
    <name type="scientific">Dunaliella salina</name>
    <name type="common">Green alga</name>
    <name type="synonym">Protococcus salinus</name>
    <dbReference type="NCBI Taxonomy" id="3046"/>
    <lineage>
        <taxon>Eukaryota</taxon>
        <taxon>Viridiplantae</taxon>
        <taxon>Chlorophyta</taxon>
        <taxon>core chlorophytes</taxon>
        <taxon>Chlorophyceae</taxon>
        <taxon>CS clade</taxon>
        <taxon>Chlamydomonadales</taxon>
        <taxon>Dunaliellaceae</taxon>
        <taxon>Dunaliella</taxon>
    </lineage>
</organism>
<evidence type="ECO:0000313" key="3">
    <source>
        <dbReference type="EMBL" id="KAF5841082.1"/>
    </source>
</evidence>
<dbReference type="EMBL" id="MU069495">
    <property type="protein sequence ID" value="KAF5841082.1"/>
    <property type="molecule type" value="Genomic_DNA"/>
</dbReference>
<comment type="caution">
    <text evidence="3">The sequence shown here is derived from an EMBL/GenBank/DDBJ whole genome shotgun (WGS) entry which is preliminary data.</text>
</comment>
<reference evidence="3" key="1">
    <citation type="submission" date="2017-08" db="EMBL/GenBank/DDBJ databases">
        <authorList>
            <person name="Polle J.E."/>
            <person name="Barry K."/>
            <person name="Cushman J."/>
            <person name="Schmutz J."/>
            <person name="Tran D."/>
            <person name="Hathwaick L.T."/>
            <person name="Yim W.C."/>
            <person name="Jenkins J."/>
            <person name="Mckie-Krisberg Z.M."/>
            <person name="Prochnik S."/>
            <person name="Lindquist E."/>
            <person name="Dockter R.B."/>
            <person name="Adam C."/>
            <person name="Molina H."/>
            <person name="Bunkerborg J."/>
            <person name="Jin E."/>
            <person name="Buchheim M."/>
            <person name="Magnuson J."/>
        </authorList>
    </citation>
    <scope>NUCLEOTIDE SEQUENCE</scope>
    <source>
        <strain evidence="3">CCAP 19/18</strain>
    </source>
</reference>
<dbReference type="InterPro" id="IPR016130">
    <property type="entry name" value="Tyr_Pase_AS"/>
</dbReference>
<dbReference type="PROSITE" id="PS50056">
    <property type="entry name" value="TYR_PHOSPHATASE_2"/>
    <property type="match status" value="1"/>
</dbReference>
<name>A0ABQ7H2J7_DUNSA</name>
<dbReference type="InterPro" id="IPR029021">
    <property type="entry name" value="Prot-tyrosine_phosphatase-like"/>
</dbReference>
<evidence type="ECO:0000259" key="2">
    <source>
        <dbReference type="PROSITE" id="PS50056"/>
    </source>
</evidence>
<gene>
    <name evidence="3" type="ORF">DUNSADRAFT_14481</name>
</gene>
<dbReference type="PROSITE" id="PS00383">
    <property type="entry name" value="TYR_PHOSPHATASE_1"/>
    <property type="match status" value="1"/>
</dbReference>
<accession>A0ABQ7H2J7</accession>
<feature type="domain" description="Tyrosine specific protein phosphatases" evidence="2">
    <location>
        <begin position="182"/>
        <end position="234"/>
    </location>
</feature>
<dbReference type="SUPFAM" id="SSF52799">
    <property type="entry name" value="(Phosphotyrosine protein) phosphatases II"/>
    <property type="match status" value="1"/>
</dbReference>
<evidence type="ECO:0000313" key="4">
    <source>
        <dbReference type="Proteomes" id="UP000815325"/>
    </source>
</evidence>
<dbReference type="InterPro" id="IPR051029">
    <property type="entry name" value="mRNA_Capping_Enz/RNA_Phosphat"/>
</dbReference>
<keyword evidence="4" id="KW-1185">Reference proteome</keyword>
<evidence type="ECO:0000256" key="1">
    <source>
        <dbReference type="SAM" id="MobiDB-lite"/>
    </source>
</evidence>
<dbReference type="PANTHER" id="PTHR10367:SF17">
    <property type="entry name" value="MRNA-CAPPING ENZYME"/>
    <property type="match status" value="1"/>
</dbReference>